<organism evidence="1 2">
    <name type="scientific">Actinoplanes utahensis</name>
    <dbReference type="NCBI Taxonomy" id="1869"/>
    <lineage>
        <taxon>Bacteria</taxon>
        <taxon>Bacillati</taxon>
        <taxon>Actinomycetota</taxon>
        <taxon>Actinomycetes</taxon>
        <taxon>Micromonosporales</taxon>
        <taxon>Micromonosporaceae</taxon>
        <taxon>Actinoplanes</taxon>
    </lineage>
</organism>
<keyword evidence="2" id="KW-1185">Reference proteome</keyword>
<comment type="caution">
    <text evidence="1">The sequence shown here is derived from an EMBL/GenBank/DDBJ whole genome shotgun (WGS) entry which is preliminary data.</text>
</comment>
<dbReference type="EMBL" id="JRTT01000018">
    <property type="protein sequence ID" value="KHD76462.1"/>
    <property type="molecule type" value="Genomic_DNA"/>
</dbReference>
<evidence type="ECO:0000313" key="1">
    <source>
        <dbReference type="EMBL" id="KHD76462.1"/>
    </source>
</evidence>
<dbReference type="Proteomes" id="UP000054537">
    <property type="component" value="Unassembled WGS sequence"/>
</dbReference>
<dbReference type="AlphaFoldDB" id="A0A0A6X8J4"/>
<gene>
    <name evidence="1" type="ORF">MB27_17355</name>
</gene>
<accession>A0A0A6X8J4</accession>
<name>A0A0A6X8J4_ACTUT</name>
<proteinExistence type="predicted"/>
<protein>
    <submittedName>
        <fullName evidence="1">Uncharacterized protein</fullName>
    </submittedName>
</protein>
<dbReference type="eggNOG" id="ENOG502ZM6V">
    <property type="taxonomic scope" value="Bacteria"/>
</dbReference>
<dbReference type="STRING" id="1869.MB27_17355"/>
<evidence type="ECO:0000313" key="2">
    <source>
        <dbReference type="Proteomes" id="UP000054537"/>
    </source>
</evidence>
<sequence length="117" mass="12400">MATGDVTGDHVADAVVARTCAAATPYVPSTIEVFDGKSPAARPWRIGTALLGDVATTDRPWVIALAVQSGVIMIQAHGGETACPKLRLTYRYQLDGTAFRRLDRVAGTSTTCLPIQE</sequence>
<reference evidence="1 2" key="1">
    <citation type="submission" date="2014-10" db="EMBL/GenBank/DDBJ databases">
        <title>Draft genome sequence of Actinoplanes utahensis NRRL 12052.</title>
        <authorList>
            <person name="Velasco-Bucheli B."/>
            <person name="del Cerro C."/>
            <person name="Hormigo D."/>
            <person name="Garcia J.L."/>
            <person name="Acebal C."/>
            <person name="Arroyo M."/>
            <person name="de la Mata I."/>
        </authorList>
    </citation>
    <scope>NUCLEOTIDE SEQUENCE [LARGE SCALE GENOMIC DNA]</scope>
    <source>
        <strain evidence="1 2">NRRL 12052</strain>
    </source>
</reference>